<keyword evidence="6 13" id="KW-0812">Transmembrane</keyword>
<evidence type="ECO:0000313" key="15">
    <source>
        <dbReference type="EMBL" id="ART77021.1"/>
    </source>
</evidence>
<protein>
    <recommendedName>
        <fullName evidence="3">histidine kinase</fullName>
        <ecNumber evidence="3">2.7.13.3</ecNumber>
    </recommendedName>
</protein>
<accession>A0A1Y0CNY2</accession>
<organism evidence="16 18">
    <name type="scientific">Sutcliffiella horikoshii</name>
    <dbReference type="NCBI Taxonomy" id="79883"/>
    <lineage>
        <taxon>Bacteria</taxon>
        <taxon>Bacillati</taxon>
        <taxon>Bacillota</taxon>
        <taxon>Bacilli</taxon>
        <taxon>Bacillales</taxon>
        <taxon>Bacillaceae</taxon>
        <taxon>Sutcliffiella</taxon>
    </lineage>
</organism>
<evidence type="ECO:0000256" key="3">
    <source>
        <dbReference type="ARBA" id="ARBA00012438"/>
    </source>
</evidence>
<dbReference type="InterPro" id="IPR005467">
    <property type="entry name" value="His_kinase_dom"/>
</dbReference>
<comment type="catalytic activity">
    <reaction evidence="1">
        <text>ATP + protein L-histidine = ADP + protein N-phospho-L-histidine.</text>
        <dbReference type="EC" id="2.7.13.3"/>
    </reaction>
</comment>
<keyword evidence="11" id="KW-0902">Two-component regulatory system</keyword>
<dbReference type="Proteomes" id="UP000195573">
    <property type="component" value="Chromosome"/>
</dbReference>
<dbReference type="Proteomes" id="UP000324517">
    <property type="component" value="Unassembled WGS sequence"/>
</dbReference>
<dbReference type="GO" id="GO:0016036">
    <property type="term" value="P:cellular response to phosphate starvation"/>
    <property type="evidence" value="ECO:0007669"/>
    <property type="project" value="TreeGrafter"/>
</dbReference>
<dbReference type="EMBL" id="VTET01000001">
    <property type="protein sequence ID" value="TYS74425.1"/>
    <property type="molecule type" value="Genomic_DNA"/>
</dbReference>
<dbReference type="PANTHER" id="PTHR45453">
    <property type="entry name" value="PHOSPHATE REGULON SENSOR PROTEIN PHOR"/>
    <property type="match status" value="1"/>
</dbReference>
<dbReference type="Pfam" id="PF02518">
    <property type="entry name" value="HATPase_c"/>
    <property type="match status" value="1"/>
</dbReference>
<dbReference type="PROSITE" id="PS50109">
    <property type="entry name" value="HIS_KIN"/>
    <property type="match status" value="1"/>
</dbReference>
<feature type="transmembrane region" description="Helical" evidence="13">
    <location>
        <begin position="14"/>
        <end position="35"/>
    </location>
</feature>
<evidence type="ECO:0000256" key="9">
    <source>
        <dbReference type="ARBA" id="ARBA00022840"/>
    </source>
</evidence>
<keyword evidence="8 16" id="KW-0418">Kinase</keyword>
<dbReference type="RefSeq" id="WP_088018667.1">
    <property type="nucleotide sequence ID" value="NZ_CP020880.1"/>
</dbReference>
<dbReference type="InterPro" id="IPR004358">
    <property type="entry name" value="Sig_transdc_His_kin-like_C"/>
</dbReference>
<dbReference type="EC" id="2.7.13.3" evidence="3"/>
<evidence type="ECO:0000256" key="11">
    <source>
        <dbReference type="ARBA" id="ARBA00023012"/>
    </source>
</evidence>
<dbReference type="InterPro" id="IPR036890">
    <property type="entry name" value="HATPase_C_sf"/>
</dbReference>
<dbReference type="GO" id="GO:0004721">
    <property type="term" value="F:phosphoprotein phosphatase activity"/>
    <property type="evidence" value="ECO:0007669"/>
    <property type="project" value="TreeGrafter"/>
</dbReference>
<evidence type="ECO:0000256" key="6">
    <source>
        <dbReference type="ARBA" id="ARBA00022692"/>
    </source>
</evidence>
<reference evidence="16 18" key="2">
    <citation type="submission" date="2019-08" db="EMBL/GenBank/DDBJ databases">
        <title>Bacillus genomes from the desert of Cuatro Cienegas, Coahuila.</title>
        <authorList>
            <person name="Olmedo-Alvarez G."/>
        </authorList>
    </citation>
    <scope>NUCLEOTIDE SEQUENCE [LARGE SCALE GENOMIC DNA]</scope>
    <source>
        <strain evidence="16 18">CH98b_3T</strain>
    </source>
</reference>
<proteinExistence type="predicted"/>
<gene>
    <name evidence="15" type="ORF">B4U37_13620</name>
    <name evidence="16" type="ORF">FZC75_01615</name>
</gene>
<sequence length="333" mass="39178">MNKRILKNFLKDRALLISFYLVNIVSVITFFHLSEPSNTEILYPFSVGIFLIFVYLFIDGYRYYQVNGAIENEHAEIKLYSEEQRAFYKWIKKLNHDHSREKNEQNERNKERLYFLSHWMHHLKTPVSVMDLIIQNEKKLQGDREPIQKLQQENKRLHTAIEQGLTMIRMDSFENDLEIKSMDLISSLRKLINNRKSEFIYQAAFPVLDSEEESAFIITDQKWNETMLDQIISNAIKYSSGKDGSKKIRFHIKQEEEVTILSITDEGVGIHPYDLERVFEAFFTGENGRDFQNSSGIGLYLCKRIADRLNHRITIESEVSKGTSVTIQYLTKV</sequence>
<evidence type="ECO:0000256" key="4">
    <source>
        <dbReference type="ARBA" id="ARBA00022475"/>
    </source>
</evidence>
<dbReference type="Gene3D" id="3.30.565.10">
    <property type="entry name" value="Histidine kinase-like ATPase, C-terminal domain"/>
    <property type="match status" value="1"/>
</dbReference>
<feature type="transmembrane region" description="Helical" evidence="13">
    <location>
        <begin position="41"/>
        <end position="58"/>
    </location>
</feature>
<name>A0A1Y0CNY2_9BACI</name>
<evidence type="ECO:0000256" key="8">
    <source>
        <dbReference type="ARBA" id="ARBA00022777"/>
    </source>
</evidence>
<keyword evidence="7" id="KW-0547">Nucleotide-binding</keyword>
<evidence type="ECO:0000256" key="2">
    <source>
        <dbReference type="ARBA" id="ARBA00004651"/>
    </source>
</evidence>
<dbReference type="GO" id="GO:0005886">
    <property type="term" value="C:plasma membrane"/>
    <property type="evidence" value="ECO:0007669"/>
    <property type="project" value="UniProtKB-SubCell"/>
</dbReference>
<dbReference type="PANTHER" id="PTHR45453:SF2">
    <property type="entry name" value="HISTIDINE KINASE"/>
    <property type="match status" value="1"/>
</dbReference>
<dbReference type="AlphaFoldDB" id="A0A1Y0CNY2"/>
<evidence type="ECO:0000256" key="10">
    <source>
        <dbReference type="ARBA" id="ARBA00022989"/>
    </source>
</evidence>
<dbReference type="PRINTS" id="PR00344">
    <property type="entry name" value="BCTRLSENSOR"/>
</dbReference>
<dbReference type="Gene3D" id="1.10.287.130">
    <property type="match status" value="1"/>
</dbReference>
<dbReference type="KEGG" id="bhk:B4U37_13620"/>
<dbReference type="GO" id="GO:0005524">
    <property type="term" value="F:ATP binding"/>
    <property type="evidence" value="ECO:0007669"/>
    <property type="project" value="UniProtKB-KW"/>
</dbReference>
<keyword evidence="9" id="KW-0067">ATP-binding</keyword>
<keyword evidence="17" id="KW-1185">Reference proteome</keyword>
<comment type="subcellular location">
    <subcellularLocation>
        <location evidence="2">Cell membrane</location>
        <topology evidence="2">Multi-pass membrane protein</topology>
    </subcellularLocation>
</comment>
<dbReference type="OrthoDB" id="9780487at2"/>
<keyword evidence="4" id="KW-1003">Cell membrane</keyword>
<evidence type="ECO:0000313" key="18">
    <source>
        <dbReference type="Proteomes" id="UP000324517"/>
    </source>
</evidence>
<keyword evidence="10 13" id="KW-1133">Transmembrane helix</keyword>
<evidence type="ECO:0000256" key="12">
    <source>
        <dbReference type="ARBA" id="ARBA00023136"/>
    </source>
</evidence>
<dbReference type="EMBL" id="CP020880">
    <property type="protein sequence ID" value="ART77021.1"/>
    <property type="molecule type" value="Genomic_DNA"/>
</dbReference>
<evidence type="ECO:0000313" key="17">
    <source>
        <dbReference type="Proteomes" id="UP000195573"/>
    </source>
</evidence>
<reference evidence="15 17" key="1">
    <citation type="submission" date="2017-04" db="EMBL/GenBank/DDBJ databases">
        <title>Complete Genome Sequence of the Bacillus horikoshii 20a strain from Cuatro Cienegas, Coahuila, Mexico.</title>
        <authorList>
            <person name="Zarza E."/>
            <person name="Alcaraz L.D."/>
            <person name="Aguilar-Salinas B."/>
            <person name="Islas A."/>
            <person name="Olmedo-Alvarez G."/>
        </authorList>
    </citation>
    <scope>NUCLEOTIDE SEQUENCE [LARGE SCALE GENOMIC DNA]</scope>
    <source>
        <strain evidence="15 17">20a</strain>
    </source>
</reference>
<evidence type="ECO:0000256" key="1">
    <source>
        <dbReference type="ARBA" id="ARBA00000085"/>
    </source>
</evidence>
<evidence type="ECO:0000313" key="16">
    <source>
        <dbReference type="EMBL" id="TYS74425.1"/>
    </source>
</evidence>
<feature type="domain" description="Histidine kinase" evidence="14">
    <location>
        <begin position="118"/>
        <end position="333"/>
    </location>
</feature>
<keyword evidence="12 13" id="KW-0472">Membrane</keyword>
<dbReference type="GO" id="GO:0000155">
    <property type="term" value="F:phosphorelay sensor kinase activity"/>
    <property type="evidence" value="ECO:0007669"/>
    <property type="project" value="TreeGrafter"/>
</dbReference>
<dbReference type="GeneID" id="96739456"/>
<evidence type="ECO:0000256" key="7">
    <source>
        <dbReference type="ARBA" id="ARBA00022741"/>
    </source>
</evidence>
<keyword evidence="5" id="KW-0808">Transferase</keyword>
<dbReference type="InterPro" id="IPR050351">
    <property type="entry name" value="BphY/WalK/GraS-like"/>
</dbReference>
<evidence type="ECO:0000256" key="13">
    <source>
        <dbReference type="SAM" id="Phobius"/>
    </source>
</evidence>
<evidence type="ECO:0000259" key="14">
    <source>
        <dbReference type="PROSITE" id="PS50109"/>
    </source>
</evidence>
<dbReference type="InterPro" id="IPR003594">
    <property type="entry name" value="HATPase_dom"/>
</dbReference>
<dbReference type="SUPFAM" id="SSF55874">
    <property type="entry name" value="ATPase domain of HSP90 chaperone/DNA topoisomerase II/histidine kinase"/>
    <property type="match status" value="1"/>
</dbReference>
<evidence type="ECO:0000256" key="5">
    <source>
        <dbReference type="ARBA" id="ARBA00022679"/>
    </source>
</evidence>
<dbReference type="SMART" id="SM00387">
    <property type="entry name" value="HATPase_c"/>
    <property type="match status" value="1"/>
</dbReference>